<dbReference type="PANTHER" id="PTHR32301:SF6">
    <property type="entry name" value="GOLVESIN-RELATED"/>
    <property type="match status" value="1"/>
</dbReference>
<dbReference type="PATRIC" id="fig|136160.3.peg.808"/>
<dbReference type="InterPro" id="IPR005331">
    <property type="entry name" value="Sulfotransferase"/>
</dbReference>
<proteinExistence type="predicted"/>
<comment type="caution">
    <text evidence="1">The sequence shown here is derived from an EMBL/GenBank/DDBJ whole genome shotgun (WGS) entry which is preliminary data.</text>
</comment>
<dbReference type="Pfam" id="PF03567">
    <property type="entry name" value="Sulfotransfer_2"/>
    <property type="match status" value="1"/>
</dbReference>
<dbReference type="InterPro" id="IPR027417">
    <property type="entry name" value="P-loop_NTPase"/>
</dbReference>
<dbReference type="PANTHER" id="PTHR32301">
    <property type="entry name" value="COUNTIN RECEPTOR CNR3-RELATED"/>
    <property type="match status" value="1"/>
</dbReference>
<sequence length="255" mass="30259">MKHESTKIPLVIFMHIPKTGGITLRNILDQQYRSEHILRLPQKNKLDNLLQKKGANIKKLQCVYGHHRFGVHEYFQQPFTYITMLRHPVERIISTYYFILQNERNRMHQKVKPLTFEQFVQSTDPDLQVPLTNHQTRYLSGERKPNLNKALQHMDTHFSVVGITELYNESLFIMKKKLGWDHISYQKKNVTKKRKRQTDIGLDTIEIIKRKNPLDLHLYETAKEKLQEHIKRLDSGARKELQQFLQDQNGFGPHG</sequence>
<dbReference type="GO" id="GO:0016020">
    <property type="term" value="C:membrane"/>
    <property type="evidence" value="ECO:0007669"/>
    <property type="project" value="InterPro"/>
</dbReference>
<dbReference type="AlphaFoldDB" id="A0A0M0KGG2"/>
<name>A0A0M0KGG2_ALKHA</name>
<dbReference type="InterPro" id="IPR053259">
    <property type="entry name" value="Golvesin-related_Golgi"/>
</dbReference>
<dbReference type="OMA" id="HIFHERI"/>
<accession>A0A0M0KGG2</accession>
<evidence type="ECO:0008006" key="2">
    <source>
        <dbReference type="Google" id="ProtNLM"/>
    </source>
</evidence>
<gene>
    <name evidence="1" type="ORF">AMD02_02885</name>
</gene>
<dbReference type="SMR" id="A0A0M0KGG2"/>
<dbReference type="EMBL" id="LILD01000001">
    <property type="protein sequence ID" value="KOO37911.1"/>
    <property type="molecule type" value="Genomic_DNA"/>
</dbReference>
<evidence type="ECO:0000313" key="1">
    <source>
        <dbReference type="EMBL" id="KOO37911.1"/>
    </source>
</evidence>
<dbReference type="Gene3D" id="3.40.50.300">
    <property type="entry name" value="P-loop containing nucleotide triphosphate hydrolases"/>
    <property type="match status" value="1"/>
</dbReference>
<protein>
    <recommendedName>
        <fullName evidence="2">Sulfotransferase family protein</fullName>
    </recommendedName>
</protein>
<dbReference type="RefSeq" id="WP_010899512.1">
    <property type="nucleotide sequence ID" value="NZ_CP040441.1"/>
</dbReference>
<reference evidence="1" key="1">
    <citation type="submission" date="2015-08" db="EMBL/GenBank/DDBJ databases">
        <title>Complete DNA Sequence of Pseudomonas syringae pv. actinidiae, the Causal Agent of Kiwifruit Canker Disease.</title>
        <authorList>
            <person name="Rikkerink E.H.A."/>
            <person name="Fineran P.C."/>
        </authorList>
    </citation>
    <scope>NUCLEOTIDE SEQUENCE</scope>
    <source>
        <strain evidence="1">DSM 13666</strain>
    </source>
</reference>
<dbReference type="SUPFAM" id="SSF52540">
    <property type="entry name" value="P-loop containing nucleoside triphosphate hydrolases"/>
    <property type="match status" value="1"/>
</dbReference>
<dbReference type="GeneID" id="87598906"/>
<dbReference type="GO" id="GO:0008146">
    <property type="term" value="F:sulfotransferase activity"/>
    <property type="evidence" value="ECO:0007669"/>
    <property type="project" value="InterPro"/>
</dbReference>
<organism evidence="1">
    <name type="scientific">Halalkalibacterium halodurans</name>
    <name type="common">Bacillus halodurans</name>
    <dbReference type="NCBI Taxonomy" id="86665"/>
    <lineage>
        <taxon>Bacteria</taxon>
        <taxon>Bacillati</taxon>
        <taxon>Bacillota</taxon>
        <taxon>Bacilli</taxon>
        <taxon>Bacillales</taxon>
        <taxon>Bacillaceae</taxon>
        <taxon>Halalkalibacterium (ex Joshi et al. 2022)</taxon>
    </lineage>
</organism>